<evidence type="ECO:0000313" key="13">
    <source>
        <dbReference type="Proteomes" id="UP000233524"/>
    </source>
</evidence>
<feature type="binding site" evidence="8">
    <location>
        <position position="38"/>
    </location>
    <ligand>
        <name>S-adenosyl-L-methionine</name>
        <dbReference type="ChEBI" id="CHEBI:59789"/>
    </ligand>
</feature>
<dbReference type="InterPro" id="IPR020596">
    <property type="entry name" value="rRNA_Ade_Mease_Trfase_CS"/>
</dbReference>
<evidence type="ECO:0000256" key="9">
    <source>
        <dbReference type="RuleBase" id="RU362106"/>
    </source>
</evidence>
<evidence type="ECO:0000256" key="7">
    <source>
        <dbReference type="ARBA" id="ARBA00049478"/>
    </source>
</evidence>
<dbReference type="InterPro" id="IPR011530">
    <property type="entry name" value="rRNA_adenine_dimethylase"/>
</dbReference>
<evidence type="ECO:0000256" key="1">
    <source>
        <dbReference type="ARBA" id="ARBA00002977"/>
    </source>
</evidence>
<organism evidence="12 13">
    <name type="scientific">Lomentospora prolificans</name>
    <dbReference type="NCBI Taxonomy" id="41688"/>
    <lineage>
        <taxon>Eukaryota</taxon>
        <taxon>Fungi</taxon>
        <taxon>Dikarya</taxon>
        <taxon>Ascomycota</taxon>
        <taxon>Pezizomycotina</taxon>
        <taxon>Sordariomycetes</taxon>
        <taxon>Hypocreomycetidae</taxon>
        <taxon>Microascales</taxon>
        <taxon>Microascaceae</taxon>
        <taxon>Lomentospora</taxon>
    </lineage>
</organism>
<proteinExistence type="inferred from homology"/>
<dbReference type="EC" id="2.1.1.-" evidence="9"/>
<keyword evidence="6 8" id="KW-0694">RNA-binding</keyword>
<dbReference type="PANTHER" id="PTHR11727">
    <property type="entry name" value="DIMETHYLADENOSINE TRANSFERASE"/>
    <property type="match status" value="1"/>
</dbReference>
<dbReference type="FunFam" id="3.40.50.150:FF:000081">
    <property type="entry name" value="rRNA adenine N(6)-methyltransferase"/>
    <property type="match status" value="1"/>
</dbReference>
<comment type="similarity">
    <text evidence="8 9">Belongs to the class I-like SAM-binding methyltransferase superfamily. rRNA adenine N(6)-methyltransferase family.</text>
</comment>
<dbReference type="PROSITE" id="PS01131">
    <property type="entry name" value="RRNA_A_DIMETH"/>
    <property type="match status" value="1"/>
</dbReference>
<dbReference type="SUPFAM" id="SSF53335">
    <property type="entry name" value="S-adenosyl-L-methionine-dependent methyltransferases"/>
    <property type="match status" value="1"/>
</dbReference>
<sequence length="385" mass="42566">MAKAQRTKRNGSTPASPYQKPAAKKAPIFKFNTKIGQHILKNAAIADAIVAKANIQPVETVLEIGPGTGVLTTRILDHAKSVIAVELDPRMAAELSCVVQGTPKQQKLQIVLGDFIKLESSELKPFDVCISNTPYQISSPLVFKLLSMPKPPRVSILMVQREFALRLIARPGDSLYSRLSVNTQFFSKVSHVMKVSKKNFTPPPQVESSVVRIEPRTDRPNISWDEWDGMLRVCFMRKNKTLKATWTGNKVRAMVEQNWITWASINTDGITESDWKVLRGEDTAEDEAMDDAMDEDEDMGAASGDEDVDDDTTSKKLANIKTNKGGSITLGFTQIPRALVAQLISLKIRRVLDSTGLGAQRAAKCDETDFLHLLSAFNDEGLHFA</sequence>
<keyword evidence="13" id="KW-1185">Reference proteome</keyword>
<feature type="binding site" evidence="8">
    <location>
        <position position="40"/>
    </location>
    <ligand>
        <name>S-adenosyl-L-methionine</name>
        <dbReference type="ChEBI" id="CHEBI:59789"/>
    </ligand>
</feature>
<dbReference type="SMART" id="SM00650">
    <property type="entry name" value="rADc"/>
    <property type="match status" value="1"/>
</dbReference>
<name>A0A2N3NJN5_9PEZI</name>
<feature type="binding site" evidence="8">
    <location>
        <position position="132"/>
    </location>
    <ligand>
        <name>S-adenosyl-L-methionine</name>
        <dbReference type="ChEBI" id="CHEBI:59789"/>
    </ligand>
</feature>
<dbReference type="InterPro" id="IPR020598">
    <property type="entry name" value="rRNA_Ade_methylase_Trfase_N"/>
</dbReference>
<dbReference type="AlphaFoldDB" id="A0A2N3NJN5"/>
<dbReference type="Gene3D" id="3.40.50.150">
    <property type="entry name" value="Vaccinia Virus protein VP39"/>
    <property type="match status" value="1"/>
</dbReference>
<dbReference type="Gene3D" id="1.10.8.480">
    <property type="match status" value="1"/>
</dbReference>
<dbReference type="PROSITE" id="PS51689">
    <property type="entry name" value="SAM_RNA_A_N6_MT"/>
    <property type="match status" value="1"/>
</dbReference>
<keyword evidence="2 9" id="KW-0698">rRNA processing</keyword>
<evidence type="ECO:0000256" key="6">
    <source>
        <dbReference type="ARBA" id="ARBA00022884"/>
    </source>
</evidence>
<dbReference type="GO" id="GO:0003723">
    <property type="term" value="F:RNA binding"/>
    <property type="evidence" value="ECO:0007669"/>
    <property type="project" value="UniProtKB-UniRule"/>
</dbReference>
<dbReference type="GO" id="GO:0052909">
    <property type="term" value="F:18S rRNA (adenine(1779)-N(6)/adenine(1780)-N(6))-dimethyltransferase activity"/>
    <property type="evidence" value="ECO:0007669"/>
    <property type="project" value="UniProtKB-EC"/>
</dbReference>
<evidence type="ECO:0000256" key="4">
    <source>
        <dbReference type="ARBA" id="ARBA00022679"/>
    </source>
</evidence>
<dbReference type="NCBIfam" id="TIGR00755">
    <property type="entry name" value="ksgA"/>
    <property type="match status" value="1"/>
</dbReference>
<comment type="function">
    <text evidence="1">Specifically dimethylates two adjacent adenosines in the loop of a conserved hairpin near the 3'-end of 18S rRNA in the 40S particle.</text>
</comment>
<dbReference type="InterPro" id="IPR001737">
    <property type="entry name" value="KsgA/Erm"/>
</dbReference>
<gene>
    <name evidence="12" type="ORF">jhhlp_000864</name>
</gene>
<dbReference type="InterPro" id="IPR029063">
    <property type="entry name" value="SAM-dependent_MTases_sf"/>
</dbReference>
<reference evidence="12 13" key="1">
    <citation type="journal article" date="2017" name="G3 (Bethesda)">
        <title>First Draft Genome Sequence of the Pathogenic Fungus Lomentospora prolificans (Formerly Scedosporium prolificans).</title>
        <authorList>
            <person name="Luo R."/>
            <person name="Zimin A."/>
            <person name="Workman R."/>
            <person name="Fan Y."/>
            <person name="Pertea G."/>
            <person name="Grossman N."/>
            <person name="Wear M.P."/>
            <person name="Jia B."/>
            <person name="Miller H."/>
            <person name="Casadevall A."/>
            <person name="Timp W."/>
            <person name="Zhang S.X."/>
            <person name="Salzberg S.L."/>
        </authorList>
    </citation>
    <scope>NUCLEOTIDE SEQUENCE [LARGE SCALE GENOMIC DNA]</scope>
    <source>
        <strain evidence="12 13">JHH-5317</strain>
    </source>
</reference>
<dbReference type="VEuPathDB" id="FungiDB:jhhlp_000864"/>
<comment type="caution">
    <text evidence="12">The sequence shown here is derived from an EMBL/GenBank/DDBJ whole genome shotgun (WGS) entry which is preliminary data.</text>
</comment>
<feature type="region of interest" description="Disordered" evidence="10">
    <location>
        <begin position="284"/>
        <end position="313"/>
    </location>
</feature>
<evidence type="ECO:0000256" key="5">
    <source>
        <dbReference type="ARBA" id="ARBA00022691"/>
    </source>
</evidence>
<evidence type="ECO:0000256" key="2">
    <source>
        <dbReference type="ARBA" id="ARBA00022552"/>
    </source>
</evidence>
<dbReference type="STRING" id="41688.A0A2N3NJN5"/>
<dbReference type="EMBL" id="NLAX01000003">
    <property type="protein sequence ID" value="PKS12656.1"/>
    <property type="molecule type" value="Genomic_DNA"/>
</dbReference>
<evidence type="ECO:0000259" key="11">
    <source>
        <dbReference type="SMART" id="SM00650"/>
    </source>
</evidence>
<dbReference type="Pfam" id="PF00398">
    <property type="entry name" value="RrnaAD"/>
    <property type="match status" value="1"/>
</dbReference>
<dbReference type="PANTHER" id="PTHR11727:SF7">
    <property type="entry name" value="DIMETHYLADENOSINE TRANSFERASE-RELATED"/>
    <property type="match status" value="1"/>
</dbReference>
<dbReference type="OrthoDB" id="74991at2759"/>
<evidence type="ECO:0000256" key="10">
    <source>
        <dbReference type="SAM" id="MobiDB-lite"/>
    </source>
</evidence>
<feature type="binding site" evidence="8">
    <location>
        <position position="65"/>
    </location>
    <ligand>
        <name>S-adenosyl-L-methionine</name>
        <dbReference type="ChEBI" id="CHEBI:59789"/>
    </ligand>
</feature>
<feature type="binding site" evidence="8">
    <location>
        <position position="114"/>
    </location>
    <ligand>
        <name>S-adenosyl-L-methionine</name>
        <dbReference type="ChEBI" id="CHEBI:59789"/>
    </ligand>
</feature>
<evidence type="ECO:0000256" key="8">
    <source>
        <dbReference type="PROSITE-ProRule" id="PRU01026"/>
    </source>
</evidence>
<feature type="binding site" evidence="8">
    <location>
        <position position="86"/>
    </location>
    <ligand>
        <name>S-adenosyl-L-methionine</name>
        <dbReference type="ChEBI" id="CHEBI:59789"/>
    </ligand>
</feature>
<feature type="region of interest" description="Disordered" evidence="10">
    <location>
        <begin position="1"/>
        <end position="21"/>
    </location>
</feature>
<evidence type="ECO:0000256" key="3">
    <source>
        <dbReference type="ARBA" id="ARBA00022603"/>
    </source>
</evidence>
<keyword evidence="3 8" id="KW-0489">Methyltransferase</keyword>
<keyword evidence="5 8" id="KW-0949">S-adenosyl-L-methionine</keyword>
<dbReference type="GO" id="GO:0005730">
    <property type="term" value="C:nucleolus"/>
    <property type="evidence" value="ECO:0007669"/>
    <property type="project" value="TreeGrafter"/>
</dbReference>
<feature type="domain" description="Ribosomal RNA adenine methylase transferase N-terminal" evidence="11">
    <location>
        <begin position="45"/>
        <end position="217"/>
    </location>
</feature>
<feature type="compositionally biased region" description="Acidic residues" evidence="10">
    <location>
        <begin position="284"/>
        <end position="311"/>
    </location>
</feature>
<dbReference type="CDD" id="cd02440">
    <property type="entry name" value="AdoMet_MTases"/>
    <property type="match status" value="1"/>
</dbReference>
<comment type="catalytic activity">
    <reaction evidence="7">
        <text>adenosine(1779)/adenosine(1780) in 18S rRNA + 4 S-adenosyl-L-methionine = N(6)-dimethyladenosine(1779)/N(6)-dimethyladenosine(1780) in 18S rRNA + 4 S-adenosyl-L-homocysteine + 4 H(+)</text>
        <dbReference type="Rhea" id="RHEA:42780"/>
        <dbReference type="Rhea" id="RHEA-COMP:10234"/>
        <dbReference type="Rhea" id="RHEA-COMP:10236"/>
        <dbReference type="ChEBI" id="CHEBI:15378"/>
        <dbReference type="ChEBI" id="CHEBI:57856"/>
        <dbReference type="ChEBI" id="CHEBI:59789"/>
        <dbReference type="ChEBI" id="CHEBI:74411"/>
        <dbReference type="ChEBI" id="CHEBI:74493"/>
        <dbReference type="EC" id="2.1.1.183"/>
    </reaction>
</comment>
<dbReference type="InParanoid" id="A0A2N3NJN5"/>
<protein>
    <recommendedName>
        <fullName evidence="9">rRNA adenine N(6)-methyltransferase</fullName>
        <ecNumber evidence="9">2.1.1.-</ecNumber>
    </recommendedName>
</protein>
<keyword evidence="4 8" id="KW-0808">Transferase</keyword>
<dbReference type="FunCoup" id="A0A2N3NJN5">
    <property type="interactions" value="720"/>
</dbReference>
<dbReference type="Proteomes" id="UP000233524">
    <property type="component" value="Unassembled WGS sequence"/>
</dbReference>
<accession>A0A2N3NJN5</accession>
<evidence type="ECO:0000313" key="12">
    <source>
        <dbReference type="EMBL" id="PKS12656.1"/>
    </source>
</evidence>